<evidence type="ECO:0000256" key="6">
    <source>
        <dbReference type="ARBA" id="ARBA00022723"/>
    </source>
</evidence>
<comment type="similarity">
    <text evidence="3">Belongs to the PTPS family. QueD subfamily.</text>
</comment>
<keyword evidence="6" id="KW-0479">Metal-binding</keyword>
<evidence type="ECO:0000256" key="3">
    <source>
        <dbReference type="ARBA" id="ARBA00008900"/>
    </source>
</evidence>
<dbReference type="RefSeq" id="WP_390891275.1">
    <property type="nucleotide sequence ID" value="NZ_BAAABS010000084.1"/>
</dbReference>
<evidence type="ECO:0000256" key="8">
    <source>
        <dbReference type="ARBA" id="ARBA00023239"/>
    </source>
</evidence>
<evidence type="ECO:0000256" key="7">
    <source>
        <dbReference type="ARBA" id="ARBA00022833"/>
    </source>
</evidence>
<dbReference type="Pfam" id="PF01242">
    <property type="entry name" value="PTPS"/>
    <property type="match status" value="1"/>
</dbReference>
<sequence length="125" mass="14089">MPIRLKARRRDKNRQRHPIIQLRRGASTALASGNRPRLHGHTYRLEVTITGPVGTNGIVIDFADLKSAVERALIDRLDHTAQRQHRQPHRRAGRAAHPRHAHPSWAACHPDPPLGTPDCCVEVRP</sequence>
<evidence type="ECO:0000256" key="1">
    <source>
        <dbReference type="ARBA" id="ARBA00001947"/>
    </source>
</evidence>
<dbReference type="PANTHER" id="PTHR12589:SF7">
    <property type="entry name" value="6-PYRUVOYL TETRAHYDROBIOPTERIN SYNTHASE"/>
    <property type="match status" value="1"/>
</dbReference>
<comment type="catalytic activity">
    <reaction evidence="10">
        <text>7,8-dihydroneopterin 3'-triphosphate + H2O = 6-carboxy-5,6,7,8-tetrahydropterin + triphosphate + acetaldehyde + 2 H(+)</text>
        <dbReference type="Rhea" id="RHEA:27966"/>
        <dbReference type="ChEBI" id="CHEBI:15343"/>
        <dbReference type="ChEBI" id="CHEBI:15377"/>
        <dbReference type="ChEBI" id="CHEBI:15378"/>
        <dbReference type="ChEBI" id="CHEBI:18036"/>
        <dbReference type="ChEBI" id="CHEBI:58462"/>
        <dbReference type="ChEBI" id="CHEBI:61032"/>
        <dbReference type="EC" id="4.1.2.50"/>
    </reaction>
</comment>
<dbReference type="PANTHER" id="PTHR12589">
    <property type="entry name" value="PYRUVOYL TETRAHYDROBIOPTERIN SYNTHASE"/>
    <property type="match status" value="1"/>
</dbReference>
<dbReference type="InterPro" id="IPR007115">
    <property type="entry name" value="6-PTP_synth/QueD"/>
</dbReference>
<evidence type="ECO:0000256" key="2">
    <source>
        <dbReference type="ARBA" id="ARBA00005061"/>
    </source>
</evidence>
<reference evidence="12" key="1">
    <citation type="submission" date="2021-04" db="EMBL/GenBank/DDBJ databases">
        <title>Biosynthetic gene clusters of Dactylosporangioum roseum.</title>
        <authorList>
            <person name="Hartkoorn R.C."/>
            <person name="Beaudoing E."/>
            <person name="Hot D."/>
            <person name="Moureu S."/>
        </authorList>
    </citation>
    <scope>NUCLEOTIDE SEQUENCE</scope>
    <source>
        <strain evidence="12">NRRL B-16295</strain>
    </source>
</reference>
<comment type="pathway">
    <text evidence="2">Purine metabolism; 7-cyano-7-deazaguanine biosynthesis.</text>
</comment>
<dbReference type="Proteomes" id="UP001058271">
    <property type="component" value="Chromosome"/>
</dbReference>
<accession>A0ABY5Z5S2</accession>
<dbReference type="EMBL" id="CP073721">
    <property type="protein sequence ID" value="UWZ36403.1"/>
    <property type="molecule type" value="Genomic_DNA"/>
</dbReference>
<evidence type="ECO:0000256" key="5">
    <source>
        <dbReference type="ARBA" id="ARBA00018141"/>
    </source>
</evidence>
<evidence type="ECO:0000313" key="12">
    <source>
        <dbReference type="EMBL" id="UWZ36403.1"/>
    </source>
</evidence>
<proteinExistence type="inferred from homology"/>
<feature type="compositionally biased region" description="Basic residues" evidence="11">
    <location>
        <begin position="82"/>
        <end position="102"/>
    </location>
</feature>
<keyword evidence="7" id="KW-0862">Zinc</keyword>
<comment type="cofactor">
    <cofactor evidence="1">
        <name>Zn(2+)</name>
        <dbReference type="ChEBI" id="CHEBI:29105"/>
    </cofactor>
</comment>
<gene>
    <name evidence="12" type="ORF">Drose_36130</name>
</gene>
<keyword evidence="8" id="KW-0456">Lyase</keyword>
<evidence type="ECO:0000256" key="4">
    <source>
        <dbReference type="ARBA" id="ARBA00012982"/>
    </source>
</evidence>
<evidence type="ECO:0000256" key="9">
    <source>
        <dbReference type="ARBA" id="ARBA00031449"/>
    </source>
</evidence>
<evidence type="ECO:0000256" key="11">
    <source>
        <dbReference type="SAM" id="MobiDB-lite"/>
    </source>
</evidence>
<evidence type="ECO:0000256" key="10">
    <source>
        <dbReference type="ARBA" id="ARBA00048807"/>
    </source>
</evidence>
<dbReference type="InterPro" id="IPR038418">
    <property type="entry name" value="6-PTP_synth/QueD_sf"/>
</dbReference>
<evidence type="ECO:0000313" key="13">
    <source>
        <dbReference type="Proteomes" id="UP001058271"/>
    </source>
</evidence>
<dbReference type="SUPFAM" id="SSF55620">
    <property type="entry name" value="Tetrahydrobiopterin biosynthesis enzymes-like"/>
    <property type="match status" value="1"/>
</dbReference>
<organism evidence="12 13">
    <name type="scientific">Dactylosporangium roseum</name>
    <dbReference type="NCBI Taxonomy" id="47989"/>
    <lineage>
        <taxon>Bacteria</taxon>
        <taxon>Bacillati</taxon>
        <taxon>Actinomycetota</taxon>
        <taxon>Actinomycetes</taxon>
        <taxon>Micromonosporales</taxon>
        <taxon>Micromonosporaceae</taxon>
        <taxon>Dactylosporangium</taxon>
    </lineage>
</organism>
<dbReference type="Gene3D" id="3.30.479.10">
    <property type="entry name" value="6-pyruvoyl tetrahydropterin synthase/QueD"/>
    <property type="match status" value="1"/>
</dbReference>
<protein>
    <recommendedName>
        <fullName evidence="5">6-carboxy-5,6,7,8-tetrahydropterin synthase</fullName>
        <ecNumber evidence="4">4.1.2.50</ecNumber>
    </recommendedName>
    <alternativeName>
        <fullName evidence="9">Queuosine biosynthesis protein QueD</fullName>
    </alternativeName>
</protein>
<name>A0ABY5Z5S2_9ACTN</name>
<feature type="region of interest" description="Disordered" evidence="11">
    <location>
        <begin position="78"/>
        <end position="110"/>
    </location>
</feature>
<dbReference type="EC" id="4.1.2.50" evidence="4"/>
<keyword evidence="13" id="KW-1185">Reference proteome</keyword>